<comment type="caution">
    <text evidence="7">The sequence shown here is derived from an EMBL/GenBank/DDBJ whole genome shotgun (WGS) entry which is preliminary data.</text>
</comment>
<dbReference type="GO" id="GO:0005524">
    <property type="term" value="F:ATP binding"/>
    <property type="evidence" value="ECO:0007669"/>
    <property type="project" value="UniProtKB-UniRule"/>
</dbReference>
<dbReference type="GO" id="GO:0005829">
    <property type="term" value="C:cytosol"/>
    <property type="evidence" value="ECO:0007669"/>
    <property type="project" value="TreeGrafter"/>
</dbReference>
<dbReference type="GO" id="GO:0016226">
    <property type="term" value="P:iron-sulfur cluster assembly"/>
    <property type="evidence" value="ECO:0007669"/>
    <property type="project" value="InterPro"/>
</dbReference>
<evidence type="ECO:0000313" key="8">
    <source>
        <dbReference type="Proteomes" id="UP000178735"/>
    </source>
</evidence>
<proteinExistence type="inferred from homology"/>
<dbReference type="PROSITE" id="PS01215">
    <property type="entry name" value="MRP"/>
    <property type="match status" value="1"/>
</dbReference>
<keyword evidence="3 6" id="KW-0067">ATP-binding</keyword>
<keyword evidence="4 6" id="KW-0408">Iron</keyword>
<comment type="subunit">
    <text evidence="6">Homodimer.</text>
</comment>
<evidence type="ECO:0000256" key="4">
    <source>
        <dbReference type="ARBA" id="ARBA00023004"/>
    </source>
</evidence>
<dbReference type="CDD" id="cd02037">
    <property type="entry name" value="Mrp_NBP35"/>
    <property type="match status" value="1"/>
</dbReference>
<dbReference type="GO" id="GO:0140663">
    <property type="term" value="F:ATP-dependent FeS chaperone activity"/>
    <property type="evidence" value="ECO:0007669"/>
    <property type="project" value="InterPro"/>
</dbReference>
<dbReference type="PANTHER" id="PTHR23264:SF19">
    <property type="entry name" value="CYTOSOLIC FE-S CLUSTER ASSEMBLY FACTOR NUBP2"/>
    <property type="match status" value="1"/>
</dbReference>
<dbReference type="InterPro" id="IPR019591">
    <property type="entry name" value="Mrp/NBP35_ATP-bd"/>
</dbReference>
<dbReference type="STRING" id="1817813.A2008_10800"/>
<keyword evidence="2 6" id="KW-0547">Nucleotide-binding</keyword>
<comment type="function">
    <text evidence="6">Binds and transfers iron-sulfur (Fe-S) clusters to target apoproteins. Can hydrolyze ATP.</text>
</comment>
<feature type="binding site" evidence="6">
    <location>
        <begin position="24"/>
        <end position="31"/>
    </location>
    <ligand>
        <name>ATP</name>
        <dbReference type="ChEBI" id="CHEBI:30616"/>
    </ligand>
</feature>
<keyword evidence="5 6" id="KW-0411">Iron-sulfur</keyword>
<dbReference type="Proteomes" id="UP000178735">
    <property type="component" value="Unassembled WGS sequence"/>
</dbReference>
<keyword evidence="1 6" id="KW-0479">Metal-binding</keyword>
<dbReference type="InterPro" id="IPR027417">
    <property type="entry name" value="P-loop_NTPase"/>
</dbReference>
<dbReference type="HAMAP" id="MF_02040">
    <property type="entry name" value="Mrp_NBP35"/>
    <property type="match status" value="1"/>
</dbReference>
<evidence type="ECO:0000256" key="1">
    <source>
        <dbReference type="ARBA" id="ARBA00022723"/>
    </source>
</evidence>
<accession>A0A1F7WVY7</accession>
<protein>
    <recommendedName>
        <fullName evidence="6">Iron-sulfur cluster carrier protein</fullName>
    </recommendedName>
</protein>
<evidence type="ECO:0000313" key="7">
    <source>
        <dbReference type="EMBL" id="OGM06308.1"/>
    </source>
</evidence>
<dbReference type="AlphaFoldDB" id="A0A1F7WVY7"/>
<dbReference type="PANTHER" id="PTHR23264">
    <property type="entry name" value="NUCLEOTIDE-BINDING PROTEIN NBP35 YEAST -RELATED"/>
    <property type="match status" value="1"/>
</dbReference>
<gene>
    <name evidence="7" type="ORF">A2008_10800</name>
</gene>
<dbReference type="GO" id="GO:0046872">
    <property type="term" value="F:metal ion binding"/>
    <property type="evidence" value="ECO:0007669"/>
    <property type="project" value="UniProtKB-KW"/>
</dbReference>
<evidence type="ECO:0000256" key="3">
    <source>
        <dbReference type="ARBA" id="ARBA00022840"/>
    </source>
</evidence>
<dbReference type="InterPro" id="IPR000808">
    <property type="entry name" value="Mrp-like_CS"/>
</dbReference>
<dbReference type="Pfam" id="PF10609">
    <property type="entry name" value="ParA"/>
    <property type="match status" value="1"/>
</dbReference>
<dbReference type="FunFam" id="3.40.50.300:FF:001119">
    <property type="entry name" value="Iron-sulfur cluster carrier protein"/>
    <property type="match status" value="1"/>
</dbReference>
<organism evidence="7 8">
    <name type="scientific">Candidatus Wallbacteria bacterium GWC2_49_35</name>
    <dbReference type="NCBI Taxonomy" id="1817813"/>
    <lineage>
        <taxon>Bacteria</taxon>
        <taxon>Candidatus Walliibacteriota</taxon>
    </lineage>
</organism>
<reference evidence="7 8" key="1">
    <citation type="journal article" date="2016" name="Nat. Commun.">
        <title>Thousands of microbial genomes shed light on interconnected biogeochemical processes in an aquifer system.</title>
        <authorList>
            <person name="Anantharaman K."/>
            <person name="Brown C.T."/>
            <person name="Hug L.A."/>
            <person name="Sharon I."/>
            <person name="Castelle C.J."/>
            <person name="Probst A.J."/>
            <person name="Thomas B.C."/>
            <person name="Singh A."/>
            <person name="Wilkins M.J."/>
            <person name="Karaoz U."/>
            <person name="Brodie E.L."/>
            <person name="Williams K.H."/>
            <person name="Hubbard S.S."/>
            <person name="Banfield J.F."/>
        </authorList>
    </citation>
    <scope>NUCLEOTIDE SEQUENCE [LARGE SCALE GENOMIC DNA]</scope>
</reference>
<dbReference type="Gene3D" id="3.40.50.300">
    <property type="entry name" value="P-loop containing nucleotide triphosphate hydrolases"/>
    <property type="match status" value="1"/>
</dbReference>
<evidence type="ECO:0000256" key="2">
    <source>
        <dbReference type="ARBA" id="ARBA00022741"/>
    </source>
</evidence>
<evidence type="ECO:0000256" key="6">
    <source>
        <dbReference type="HAMAP-Rule" id="MF_02040"/>
    </source>
</evidence>
<comment type="similarity">
    <text evidence="6">Belongs to the Mrp/NBP35 ATP-binding proteins family.</text>
</comment>
<dbReference type="GO" id="GO:0016887">
    <property type="term" value="F:ATP hydrolysis activity"/>
    <property type="evidence" value="ECO:0007669"/>
    <property type="project" value="UniProtKB-UniRule"/>
</dbReference>
<dbReference type="GO" id="GO:0051536">
    <property type="term" value="F:iron-sulfur cluster binding"/>
    <property type="evidence" value="ECO:0007669"/>
    <property type="project" value="UniProtKB-UniRule"/>
</dbReference>
<name>A0A1F7WVY7_9BACT</name>
<dbReference type="EMBL" id="MGFH01000069">
    <property type="protein sequence ID" value="OGM06308.1"/>
    <property type="molecule type" value="Genomic_DNA"/>
</dbReference>
<dbReference type="SUPFAM" id="SSF52540">
    <property type="entry name" value="P-loop containing nucleoside triphosphate hydrolases"/>
    <property type="match status" value="1"/>
</dbReference>
<keyword evidence="6" id="KW-0378">Hydrolase</keyword>
<evidence type="ECO:0000256" key="5">
    <source>
        <dbReference type="ARBA" id="ARBA00023014"/>
    </source>
</evidence>
<sequence>MELSADNREKNLKRIKNTVLVMSGKGGVGKSTVAVNLARALNASGKKTGIMDVDIHGPSVAKMLNLEGEGLSQTPTGYLAPVKVCDNFYAASIAFLLENESAPVIWRGPMKSNFINQMFDSFAWPELDYLVIDCPPGTGDEHMTVIQALGKVTGAVIVTTPQHLACLDVKKALNFLKQMSVDVIGIIENMAYFKCPDCGKKVEIFKTGGLAELVEEFKMSILGSLPIESAVGESGDTGESLFEKAPSSAAAKTFMDIAGKISSGVPGVRGAKPANNA</sequence>
<dbReference type="InterPro" id="IPR033756">
    <property type="entry name" value="YlxH/NBP35"/>
</dbReference>